<feature type="transmembrane region" description="Helical" evidence="3">
    <location>
        <begin position="227"/>
        <end position="248"/>
    </location>
</feature>
<feature type="region of interest" description="Disordered" evidence="2">
    <location>
        <begin position="273"/>
        <end position="337"/>
    </location>
</feature>
<gene>
    <name evidence="4" type="ORF">ASPZODRAFT_28333</name>
</gene>
<evidence type="ECO:0000256" key="3">
    <source>
        <dbReference type="SAM" id="Phobius"/>
    </source>
</evidence>
<dbReference type="Gene3D" id="1.10.287.1490">
    <property type="match status" value="1"/>
</dbReference>
<keyword evidence="3" id="KW-1133">Transmembrane helix</keyword>
<proteinExistence type="predicted"/>
<feature type="compositionally biased region" description="Polar residues" evidence="2">
    <location>
        <begin position="273"/>
        <end position="285"/>
    </location>
</feature>
<dbReference type="AlphaFoldDB" id="A0A1L9S965"/>
<reference evidence="5" key="1">
    <citation type="journal article" date="2017" name="Genome Biol.">
        <title>Comparative genomics reveals high biological diversity and specific adaptations in the industrially and medically important fungal genus Aspergillus.</title>
        <authorList>
            <person name="de Vries R.P."/>
            <person name="Riley R."/>
            <person name="Wiebenga A."/>
            <person name="Aguilar-Osorio G."/>
            <person name="Amillis S."/>
            <person name="Uchima C.A."/>
            <person name="Anderluh G."/>
            <person name="Asadollahi M."/>
            <person name="Askin M."/>
            <person name="Barry K."/>
            <person name="Battaglia E."/>
            <person name="Bayram O."/>
            <person name="Benocci T."/>
            <person name="Braus-Stromeyer S.A."/>
            <person name="Caldana C."/>
            <person name="Canovas D."/>
            <person name="Cerqueira G.C."/>
            <person name="Chen F."/>
            <person name="Chen W."/>
            <person name="Choi C."/>
            <person name="Clum A."/>
            <person name="Dos Santos R.A."/>
            <person name="Damasio A.R."/>
            <person name="Diallinas G."/>
            <person name="Emri T."/>
            <person name="Fekete E."/>
            <person name="Flipphi M."/>
            <person name="Freyberg S."/>
            <person name="Gallo A."/>
            <person name="Gournas C."/>
            <person name="Habgood R."/>
            <person name="Hainaut M."/>
            <person name="Harispe M.L."/>
            <person name="Henrissat B."/>
            <person name="Hilden K.S."/>
            <person name="Hope R."/>
            <person name="Hossain A."/>
            <person name="Karabika E."/>
            <person name="Karaffa L."/>
            <person name="Karanyi Z."/>
            <person name="Krasevec N."/>
            <person name="Kuo A."/>
            <person name="Kusch H."/>
            <person name="LaButti K."/>
            <person name="Lagendijk E.L."/>
            <person name="Lapidus A."/>
            <person name="Levasseur A."/>
            <person name="Lindquist E."/>
            <person name="Lipzen A."/>
            <person name="Logrieco A.F."/>
            <person name="MacCabe A."/>
            <person name="Maekelae M.R."/>
            <person name="Malavazi I."/>
            <person name="Melin P."/>
            <person name="Meyer V."/>
            <person name="Mielnichuk N."/>
            <person name="Miskei M."/>
            <person name="Molnar A.P."/>
            <person name="Mule G."/>
            <person name="Ngan C.Y."/>
            <person name="Orejas M."/>
            <person name="Orosz E."/>
            <person name="Ouedraogo J.P."/>
            <person name="Overkamp K.M."/>
            <person name="Park H.-S."/>
            <person name="Perrone G."/>
            <person name="Piumi F."/>
            <person name="Punt P.J."/>
            <person name="Ram A.F."/>
            <person name="Ramon A."/>
            <person name="Rauscher S."/>
            <person name="Record E."/>
            <person name="Riano-Pachon D.M."/>
            <person name="Robert V."/>
            <person name="Roehrig J."/>
            <person name="Ruller R."/>
            <person name="Salamov A."/>
            <person name="Salih N.S."/>
            <person name="Samson R.A."/>
            <person name="Sandor E."/>
            <person name="Sanguinetti M."/>
            <person name="Schuetze T."/>
            <person name="Sepcic K."/>
            <person name="Shelest E."/>
            <person name="Sherlock G."/>
            <person name="Sophianopoulou V."/>
            <person name="Squina F.M."/>
            <person name="Sun H."/>
            <person name="Susca A."/>
            <person name="Todd R.B."/>
            <person name="Tsang A."/>
            <person name="Unkles S.E."/>
            <person name="van de Wiele N."/>
            <person name="van Rossen-Uffink D."/>
            <person name="Oliveira J.V."/>
            <person name="Vesth T.C."/>
            <person name="Visser J."/>
            <person name="Yu J.-H."/>
            <person name="Zhou M."/>
            <person name="Andersen M.R."/>
            <person name="Archer D.B."/>
            <person name="Baker S.E."/>
            <person name="Benoit I."/>
            <person name="Brakhage A.A."/>
            <person name="Braus G.H."/>
            <person name="Fischer R."/>
            <person name="Frisvad J.C."/>
            <person name="Goldman G.H."/>
            <person name="Houbraken J."/>
            <person name="Oakley B."/>
            <person name="Pocsi I."/>
            <person name="Scazzocchio C."/>
            <person name="Seiboth B."/>
            <person name="vanKuyk P.A."/>
            <person name="Wortman J."/>
            <person name="Dyer P.S."/>
            <person name="Grigoriev I.V."/>
        </authorList>
    </citation>
    <scope>NUCLEOTIDE SEQUENCE [LARGE SCALE GENOMIC DNA]</scope>
    <source>
        <strain evidence="5">CBS 506.65</strain>
    </source>
</reference>
<feature type="compositionally biased region" description="Polar residues" evidence="2">
    <location>
        <begin position="1"/>
        <end position="10"/>
    </location>
</feature>
<feature type="coiled-coil region" evidence="1">
    <location>
        <begin position="172"/>
        <end position="220"/>
    </location>
</feature>
<dbReference type="STRING" id="1073090.A0A1L9S965"/>
<protein>
    <submittedName>
        <fullName evidence="4">Uncharacterized protein</fullName>
    </submittedName>
</protein>
<feature type="region of interest" description="Disordered" evidence="2">
    <location>
        <begin position="1"/>
        <end position="33"/>
    </location>
</feature>
<dbReference type="VEuPathDB" id="FungiDB:ASPZODRAFT_28333"/>
<evidence type="ECO:0000313" key="4">
    <source>
        <dbReference type="EMBL" id="OJJ43695.1"/>
    </source>
</evidence>
<dbReference type="EMBL" id="KV878351">
    <property type="protein sequence ID" value="OJJ43695.1"/>
    <property type="molecule type" value="Genomic_DNA"/>
</dbReference>
<organism evidence="4 5">
    <name type="scientific">Penicilliopsis zonata CBS 506.65</name>
    <dbReference type="NCBI Taxonomy" id="1073090"/>
    <lineage>
        <taxon>Eukaryota</taxon>
        <taxon>Fungi</taxon>
        <taxon>Dikarya</taxon>
        <taxon>Ascomycota</taxon>
        <taxon>Pezizomycotina</taxon>
        <taxon>Eurotiomycetes</taxon>
        <taxon>Eurotiomycetidae</taxon>
        <taxon>Eurotiales</taxon>
        <taxon>Aspergillaceae</taxon>
        <taxon>Penicilliopsis</taxon>
    </lineage>
</organism>
<feature type="compositionally biased region" description="Basic and acidic residues" evidence="2">
    <location>
        <begin position="17"/>
        <end position="27"/>
    </location>
</feature>
<evidence type="ECO:0000256" key="2">
    <source>
        <dbReference type="SAM" id="MobiDB-lite"/>
    </source>
</evidence>
<name>A0A1L9S965_9EURO</name>
<keyword evidence="3" id="KW-0812">Transmembrane</keyword>
<evidence type="ECO:0000256" key="1">
    <source>
        <dbReference type="SAM" id="Coils"/>
    </source>
</evidence>
<keyword evidence="5" id="KW-1185">Reference proteome</keyword>
<evidence type="ECO:0000313" key="5">
    <source>
        <dbReference type="Proteomes" id="UP000184188"/>
    </source>
</evidence>
<keyword evidence="1" id="KW-0175">Coiled coil</keyword>
<sequence>MHQTTSSSSRGFLPTRPDSKIKDHDEYNALLRPGTRDTIRSRFGSVSTSRTGSRHRKNSVWNDIELSENSSPARRSEPLSKSDLKQVKKSRIQGEEYLRDALVSIGTLATDITRRLDYTYYTLLERVAALNSTIESLHELSHSISALCRDFEREITSLDSEIHRQVKKLEGFEAQTQKIEALEERMKAGRRRVKDLGNRLDAVRNEITNWENREIEWQARVGRRLRFFWGIVTSAALIVVVAVLIQNWSVTDPGLRINLKRLARPIYHESSNVQNAKSLSPSGSHPTDDTLYLSDGQPSVLSAGMATDWPTSTSHANRDPLKILEELSQVRRGPPAD</sequence>
<accession>A0A1L9S965</accession>
<dbReference type="OrthoDB" id="5419542at2759"/>
<keyword evidence="3" id="KW-0472">Membrane</keyword>
<dbReference type="GeneID" id="34614595"/>
<dbReference type="RefSeq" id="XP_022578205.1">
    <property type="nucleotide sequence ID" value="XM_022728131.1"/>
</dbReference>
<feature type="region of interest" description="Disordered" evidence="2">
    <location>
        <begin position="38"/>
        <end position="57"/>
    </location>
</feature>
<dbReference type="Proteomes" id="UP000184188">
    <property type="component" value="Unassembled WGS sequence"/>
</dbReference>
<feature type="compositionally biased region" description="Basic and acidic residues" evidence="2">
    <location>
        <begin position="316"/>
        <end position="329"/>
    </location>
</feature>